<keyword evidence="2" id="KW-1185">Reference proteome</keyword>
<evidence type="ECO:0000313" key="2">
    <source>
        <dbReference type="Proteomes" id="UP001153954"/>
    </source>
</evidence>
<comment type="caution">
    <text evidence="1">The sequence shown here is derived from an EMBL/GenBank/DDBJ whole genome shotgun (WGS) entry which is preliminary data.</text>
</comment>
<dbReference type="Proteomes" id="UP001153954">
    <property type="component" value="Unassembled WGS sequence"/>
</dbReference>
<sequence>MLNLEIKITIWDIERQLVIIHNVKELVKQQVSLDIFNRCTNINNHRFDKHFNRIKQNNIKKLANLVETKFKRNTLSNMNNNICNFTNVELPSEVRNILNLEPNFGIETRNNIKFLPTIIKDVEYSIASMELENCDTAEENIIKNNLRSKIVNIISNFCKKKKNVIQNKE</sequence>
<evidence type="ECO:0000313" key="1">
    <source>
        <dbReference type="EMBL" id="CAH2096691.1"/>
    </source>
</evidence>
<dbReference type="EMBL" id="CAKOGL010000017">
    <property type="protein sequence ID" value="CAH2096691.1"/>
    <property type="molecule type" value="Genomic_DNA"/>
</dbReference>
<reference evidence="1" key="1">
    <citation type="submission" date="2022-03" db="EMBL/GenBank/DDBJ databases">
        <authorList>
            <person name="Tunstrom K."/>
        </authorList>
    </citation>
    <scope>NUCLEOTIDE SEQUENCE</scope>
</reference>
<accession>A0AAU9UAR7</accession>
<gene>
    <name evidence="1" type="ORF">EEDITHA_LOCUS11999</name>
</gene>
<name>A0AAU9UAR7_EUPED</name>
<proteinExistence type="predicted"/>
<protein>
    <submittedName>
        <fullName evidence="1">Uncharacterized protein</fullName>
    </submittedName>
</protein>
<dbReference type="AlphaFoldDB" id="A0AAU9UAR7"/>
<organism evidence="1 2">
    <name type="scientific">Euphydryas editha</name>
    <name type="common">Edith's checkerspot</name>
    <dbReference type="NCBI Taxonomy" id="104508"/>
    <lineage>
        <taxon>Eukaryota</taxon>
        <taxon>Metazoa</taxon>
        <taxon>Ecdysozoa</taxon>
        <taxon>Arthropoda</taxon>
        <taxon>Hexapoda</taxon>
        <taxon>Insecta</taxon>
        <taxon>Pterygota</taxon>
        <taxon>Neoptera</taxon>
        <taxon>Endopterygota</taxon>
        <taxon>Lepidoptera</taxon>
        <taxon>Glossata</taxon>
        <taxon>Ditrysia</taxon>
        <taxon>Papilionoidea</taxon>
        <taxon>Nymphalidae</taxon>
        <taxon>Nymphalinae</taxon>
        <taxon>Euphydryas</taxon>
    </lineage>
</organism>